<dbReference type="GO" id="GO:0016255">
    <property type="term" value="P:attachment of GPI anchor to protein"/>
    <property type="evidence" value="ECO:0007669"/>
    <property type="project" value="InterPro"/>
</dbReference>
<dbReference type="AlphaFoldDB" id="A0A4Y7M066"/>
<feature type="region of interest" description="Disordered" evidence="1">
    <location>
        <begin position="607"/>
        <end position="634"/>
    </location>
</feature>
<feature type="transmembrane region" description="Helical" evidence="2">
    <location>
        <begin position="559"/>
        <end position="579"/>
    </location>
</feature>
<keyword evidence="2" id="KW-0472">Membrane</keyword>
<dbReference type="PANTHER" id="PTHR12959">
    <property type="entry name" value="GPI TRANSAMIDASE COMPONENT PIG-T-RELATED"/>
    <property type="match status" value="1"/>
</dbReference>
<proteinExistence type="evidence at transcript level"/>
<keyword evidence="2" id="KW-1133">Transmembrane helix</keyword>
<evidence type="ECO:0000313" key="3">
    <source>
        <dbReference type="EMBL" id="SVE75048.1"/>
    </source>
</evidence>
<accession>A0A4Y7M066</accession>
<keyword evidence="2" id="KW-0812">Transmembrane</keyword>
<dbReference type="GO" id="GO:0042765">
    <property type="term" value="C:GPI-anchor transamidase complex"/>
    <property type="evidence" value="ECO:0007669"/>
    <property type="project" value="InterPro"/>
</dbReference>
<dbReference type="EMBL" id="LR005429">
    <property type="protein sequence ID" value="SVE75048.1"/>
    <property type="molecule type" value="mRNA"/>
</dbReference>
<evidence type="ECO:0000256" key="1">
    <source>
        <dbReference type="SAM" id="MobiDB-lite"/>
    </source>
</evidence>
<name>A0A4Y7M066_9CRUS</name>
<reference evidence="3" key="1">
    <citation type="submission" date="2018-08" db="EMBL/GenBank/DDBJ databases">
        <authorList>
            <person name="Cornetti L."/>
        </authorList>
    </citation>
    <scope>NUCLEOTIDE SEQUENCE</scope>
    <source>
        <strain evidence="3">ZA-DOLI</strain>
    </source>
</reference>
<dbReference type="InterPro" id="IPR007245">
    <property type="entry name" value="PIG-T"/>
</dbReference>
<protein>
    <submittedName>
        <fullName evidence="3">EOG090X043F</fullName>
    </submittedName>
</protein>
<gene>
    <name evidence="3" type="primary">EOG090X043F</name>
</gene>
<organism evidence="3">
    <name type="scientific">Daphnia dolichocephala</name>
    <dbReference type="NCBI Taxonomy" id="2282166"/>
    <lineage>
        <taxon>Eukaryota</taxon>
        <taxon>Metazoa</taxon>
        <taxon>Ecdysozoa</taxon>
        <taxon>Arthropoda</taxon>
        <taxon>Crustacea</taxon>
        <taxon>Branchiopoda</taxon>
        <taxon>Diplostraca</taxon>
        <taxon>Cladocera</taxon>
        <taxon>Anomopoda</taxon>
        <taxon>Daphniidae</taxon>
        <taxon>Daphnia</taxon>
    </lineage>
</organism>
<dbReference type="Pfam" id="PF04113">
    <property type="entry name" value="Gpi16"/>
    <property type="match status" value="2"/>
</dbReference>
<evidence type="ECO:0000256" key="2">
    <source>
        <dbReference type="SAM" id="Phobius"/>
    </source>
</evidence>
<feature type="compositionally biased region" description="Basic and acidic residues" evidence="1">
    <location>
        <begin position="624"/>
        <end position="634"/>
    </location>
</feature>
<dbReference type="PANTHER" id="PTHR12959:SF11">
    <property type="entry name" value="GPI TRANSAMIDASE COMPONENT PIG-T"/>
    <property type="match status" value="1"/>
</dbReference>
<sequence length="634" mass="71397">MATSRRRIFSLVSLPGRQEIYKRVQHPTSLNVTRLLSFRYAASLQISLIEIIFAASESFSEELFIKPLPTSHVYSFFQFTTKWDVDPEETKLRHYNLFPRSIGEIIQKHSLRELHLSLTQSLWRTQKWGYPVRFAGPGAEVFATFHPHLNNAEVDDAWIGLVNSLSGLFCSSFNFVTLANTIQPLWTFSPEGLNLGGTNASHQRYANLPREIVCTENLTPWKKLLPCESHSGLGELLNAKNMYDSNYHSLALDLRPICRDKKCQESSLELKLSLSLVSEPTVLHGSTYHGINADWSFKSIYGAHLFSSCARAQLSKVYVDITSNLTSSTHWNLRPEPTTTVSNQRGGTVTHLALYDLNAVSSWPMNVRASYNKKLTYGNVPLPLIHATRFVGGYGQAKGRLVTRIHNNYFSSDIDIVFLELVPWYCRVFLHTLTFRNSKNKPVGIDLPQKLYFRPGLDRQRPHHLELRLTLPANSVTEIEWEFQKGFLKWTEYPPDAHRGFDLGPAVISAVLPVARNWTGIPRHVSLFDESWNVSQSGYFVRVHTETLVVAMATPDFSMPYNVICLACTVVALAFGPLYNLTTKRLVVKESSGSGGAGIISKLKSMMGKKKTEPTEEAAVATGKNEDVGNKKDN</sequence>